<keyword evidence="3" id="KW-1185">Reference proteome</keyword>
<keyword evidence="1" id="KW-1133">Transmembrane helix</keyword>
<proteinExistence type="predicted"/>
<organism evidence="2 3">
    <name type="scientific">Skermanella stibiiresistens SB22</name>
    <dbReference type="NCBI Taxonomy" id="1385369"/>
    <lineage>
        <taxon>Bacteria</taxon>
        <taxon>Pseudomonadati</taxon>
        <taxon>Pseudomonadota</taxon>
        <taxon>Alphaproteobacteria</taxon>
        <taxon>Rhodospirillales</taxon>
        <taxon>Azospirillaceae</taxon>
        <taxon>Skermanella</taxon>
    </lineage>
</organism>
<name>W9GVE0_9PROT</name>
<dbReference type="STRING" id="1385369.N825_27080"/>
<comment type="caution">
    <text evidence="2">The sequence shown here is derived from an EMBL/GenBank/DDBJ whole genome shotgun (WGS) entry which is preliminary data.</text>
</comment>
<evidence type="ECO:0000256" key="1">
    <source>
        <dbReference type="SAM" id="Phobius"/>
    </source>
</evidence>
<keyword evidence="1" id="KW-0472">Membrane</keyword>
<sequence>MITTLRWHAIYAMAALDLYLTAALLIVVGVTLG</sequence>
<dbReference type="Proteomes" id="UP000019486">
    <property type="component" value="Unassembled WGS sequence"/>
</dbReference>
<accession>W9GVE0</accession>
<protein>
    <submittedName>
        <fullName evidence="2">Uncharacterized protein</fullName>
    </submittedName>
</protein>
<dbReference type="EMBL" id="AVFL01000044">
    <property type="protein sequence ID" value="EWY36412.1"/>
    <property type="molecule type" value="Genomic_DNA"/>
</dbReference>
<gene>
    <name evidence="2" type="ORF">N825_27080</name>
</gene>
<evidence type="ECO:0000313" key="2">
    <source>
        <dbReference type="EMBL" id="EWY36412.1"/>
    </source>
</evidence>
<reference evidence="2 3" key="1">
    <citation type="submission" date="2013-08" db="EMBL/GenBank/DDBJ databases">
        <title>The genome sequence of Skermanella stibiiresistens.</title>
        <authorList>
            <person name="Zhu W."/>
            <person name="Wang G."/>
        </authorList>
    </citation>
    <scope>NUCLEOTIDE SEQUENCE [LARGE SCALE GENOMIC DNA]</scope>
    <source>
        <strain evidence="2 3">SB22</strain>
    </source>
</reference>
<dbReference type="AlphaFoldDB" id="W9GVE0"/>
<keyword evidence="1" id="KW-0812">Transmembrane</keyword>
<feature type="transmembrane region" description="Helical" evidence="1">
    <location>
        <begin position="9"/>
        <end position="32"/>
    </location>
</feature>
<evidence type="ECO:0000313" key="3">
    <source>
        <dbReference type="Proteomes" id="UP000019486"/>
    </source>
</evidence>